<name>A0ABQ4K530_9BACI</name>
<protein>
    <recommendedName>
        <fullName evidence="3">WD40 repeat domain-containing protein</fullName>
    </recommendedName>
</protein>
<dbReference type="Gene3D" id="2.130.10.10">
    <property type="entry name" value="YVTN repeat-like/Quinoprotein amine dehydrogenase"/>
    <property type="match status" value="1"/>
</dbReference>
<dbReference type="SUPFAM" id="SSF51004">
    <property type="entry name" value="C-terminal (heme d1) domain of cytochrome cd1-nitrite reductase"/>
    <property type="match status" value="1"/>
</dbReference>
<dbReference type="Proteomes" id="UP000680279">
    <property type="component" value="Unassembled WGS sequence"/>
</dbReference>
<dbReference type="EMBL" id="BOQT01000006">
    <property type="protein sequence ID" value="GIN20843.1"/>
    <property type="molecule type" value="Genomic_DNA"/>
</dbReference>
<dbReference type="RefSeq" id="WP_018706147.1">
    <property type="nucleotide sequence ID" value="NZ_BOQT01000006.1"/>
</dbReference>
<evidence type="ECO:0000313" key="1">
    <source>
        <dbReference type="EMBL" id="GIN20843.1"/>
    </source>
</evidence>
<organism evidence="1 2">
    <name type="scientific">Siminovitchia fordii</name>
    <dbReference type="NCBI Taxonomy" id="254759"/>
    <lineage>
        <taxon>Bacteria</taxon>
        <taxon>Bacillati</taxon>
        <taxon>Bacillota</taxon>
        <taxon>Bacilli</taxon>
        <taxon>Bacillales</taxon>
        <taxon>Bacillaceae</taxon>
        <taxon>Siminovitchia</taxon>
    </lineage>
</organism>
<dbReference type="PANTHER" id="PTHR47197">
    <property type="entry name" value="PROTEIN NIRF"/>
    <property type="match status" value="1"/>
</dbReference>
<dbReference type="InterPro" id="IPR051200">
    <property type="entry name" value="Host-pathogen_enzymatic-act"/>
</dbReference>
<evidence type="ECO:0000313" key="2">
    <source>
        <dbReference type="Proteomes" id="UP000680279"/>
    </source>
</evidence>
<dbReference type="InterPro" id="IPR015943">
    <property type="entry name" value="WD40/YVTN_repeat-like_dom_sf"/>
</dbReference>
<dbReference type="PROSITE" id="PS51257">
    <property type="entry name" value="PROKAR_LIPOPROTEIN"/>
    <property type="match status" value="1"/>
</dbReference>
<dbReference type="PANTHER" id="PTHR47197:SF3">
    <property type="entry name" value="DIHYDRO-HEME D1 DEHYDROGENASE"/>
    <property type="match status" value="1"/>
</dbReference>
<proteinExistence type="predicted"/>
<comment type="caution">
    <text evidence="1">The sequence shown here is derived from an EMBL/GenBank/DDBJ whole genome shotgun (WGS) entry which is preliminary data.</text>
</comment>
<accession>A0ABQ4K530</accession>
<reference evidence="1 2" key="1">
    <citation type="submission" date="2021-03" db="EMBL/GenBank/DDBJ databases">
        <title>Antimicrobial resistance genes in bacteria isolated from Japanese honey, and their potential for conferring macrolide and lincosamide resistance in the American foulbrood pathogen Paenibacillus larvae.</title>
        <authorList>
            <person name="Okamoto M."/>
            <person name="Kumagai M."/>
            <person name="Kanamori H."/>
            <person name="Takamatsu D."/>
        </authorList>
    </citation>
    <scope>NUCLEOTIDE SEQUENCE [LARGE SCALE GENOMIC DNA]</scope>
    <source>
        <strain evidence="1 2">J1TS3</strain>
    </source>
</reference>
<dbReference type="InterPro" id="IPR011048">
    <property type="entry name" value="Haem_d1_sf"/>
</dbReference>
<evidence type="ECO:0008006" key="3">
    <source>
        <dbReference type="Google" id="ProtNLM"/>
    </source>
</evidence>
<gene>
    <name evidence="1" type="ORF">J1TS3_19770</name>
</gene>
<sequence length="323" mass="35935">MRKLHLLFISLTCFFILSGCQGKKQQPIDEGQSFAATLNVGDFSIDFLNEDGKVFARWELSKAYTGAALLPDGDTLVLYGPEVEEVDFYSLKKGSVIKHFKTGKGISNVIYLEASAEFAVADKAQNKVRFFNEIGKETESVKTPDYPMAMETDGERLYVATFKGAKLSVINLKKHETEKEFDINASTAGMLLREKEKEIWIGGHGKGDKPQSAISVYELDSGTLKDQLSAPLMPVDFFENANGIYALSHGTNMLYQYNSSKKLLKKIEVGANPFVIDSFDGKLIVAGFDSEKLYWINPETLDIERTADVGKGPFVIFTREKVT</sequence>
<keyword evidence="2" id="KW-1185">Reference proteome</keyword>